<evidence type="ECO:0000313" key="2">
    <source>
        <dbReference type="EMBL" id="OIT29045.1"/>
    </source>
</evidence>
<protein>
    <submittedName>
        <fullName evidence="2">Uncharacterized protein</fullName>
    </submittedName>
</protein>
<feature type="compositionally biased region" description="Polar residues" evidence="1">
    <location>
        <begin position="77"/>
        <end position="94"/>
    </location>
</feature>
<evidence type="ECO:0000313" key="3">
    <source>
        <dbReference type="Proteomes" id="UP000187609"/>
    </source>
</evidence>
<dbReference type="AlphaFoldDB" id="A0A314KI72"/>
<name>A0A314KI72_NICAT</name>
<dbReference type="Gramene" id="OIT29045">
    <property type="protein sequence ID" value="OIT29045"/>
    <property type="gene ID" value="A4A49_29538"/>
</dbReference>
<feature type="compositionally biased region" description="Polar residues" evidence="1">
    <location>
        <begin position="1"/>
        <end position="15"/>
    </location>
</feature>
<evidence type="ECO:0000256" key="1">
    <source>
        <dbReference type="SAM" id="MobiDB-lite"/>
    </source>
</evidence>
<feature type="compositionally biased region" description="Polar residues" evidence="1">
    <location>
        <begin position="227"/>
        <end position="257"/>
    </location>
</feature>
<dbReference type="EMBL" id="MJEQ01001876">
    <property type="protein sequence ID" value="OIT29045.1"/>
    <property type="molecule type" value="Genomic_DNA"/>
</dbReference>
<sequence length="283" mass="30694">MGDQSFNPNPSFSQSRKQKKTKNGKKHPYEHPSIHRLYQSTTSGPPTGLLVGGGFTRSGTLLRVHSGQQEGDADSPKSGSPCQSDIRSSEQSPNGVWAPPMAVNGNLGMSVTDHRPSSSQLPHSPELSSSSFLSRPNEGGPSSRTEIYPDRALNDSISVYPKESEQTSTPPKHPPRSFQSPRLAEKQGISGGGGADVPNAKNRVDCPGFGEINRVQFTSERDCGGSMPQSNDQVRARPSFNSNHGPNQALDQSYTNTESEEENPKRPPCRAPKREPTHPPRFQ</sequence>
<keyword evidence="3" id="KW-1185">Reference proteome</keyword>
<organism evidence="2 3">
    <name type="scientific">Nicotiana attenuata</name>
    <name type="common">Coyote tobacco</name>
    <dbReference type="NCBI Taxonomy" id="49451"/>
    <lineage>
        <taxon>Eukaryota</taxon>
        <taxon>Viridiplantae</taxon>
        <taxon>Streptophyta</taxon>
        <taxon>Embryophyta</taxon>
        <taxon>Tracheophyta</taxon>
        <taxon>Spermatophyta</taxon>
        <taxon>Magnoliopsida</taxon>
        <taxon>eudicotyledons</taxon>
        <taxon>Gunneridae</taxon>
        <taxon>Pentapetalae</taxon>
        <taxon>asterids</taxon>
        <taxon>lamiids</taxon>
        <taxon>Solanales</taxon>
        <taxon>Solanaceae</taxon>
        <taxon>Nicotianoideae</taxon>
        <taxon>Nicotianeae</taxon>
        <taxon>Nicotiana</taxon>
    </lineage>
</organism>
<reference evidence="2" key="1">
    <citation type="submission" date="2016-11" db="EMBL/GenBank/DDBJ databases">
        <title>The genome of Nicotiana attenuata.</title>
        <authorList>
            <person name="Xu S."/>
            <person name="Brockmoeller T."/>
            <person name="Gaquerel E."/>
            <person name="Navarro A."/>
            <person name="Kuhl H."/>
            <person name="Gase K."/>
            <person name="Ling Z."/>
            <person name="Zhou W."/>
            <person name="Kreitzer C."/>
            <person name="Stanke M."/>
            <person name="Tang H."/>
            <person name="Lyons E."/>
            <person name="Pandey P."/>
            <person name="Pandey S.P."/>
            <person name="Timmermann B."/>
            <person name="Baldwin I.T."/>
        </authorList>
    </citation>
    <scope>NUCLEOTIDE SEQUENCE [LARGE SCALE GENOMIC DNA]</scope>
    <source>
        <strain evidence="2">UT</strain>
    </source>
</reference>
<feature type="compositionally biased region" description="Basic and acidic residues" evidence="1">
    <location>
        <begin position="272"/>
        <end position="283"/>
    </location>
</feature>
<feature type="region of interest" description="Disordered" evidence="1">
    <location>
        <begin position="1"/>
        <end position="283"/>
    </location>
</feature>
<dbReference type="Proteomes" id="UP000187609">
    <property type="component" value="Unassembled WGS sequence"/>
</dbReference>
<comment type="caution">
    <text evidence="2">The sequence shown here is derived from an EMBL/GenBank/DDBJ whole genome shotgun (WGS) entry which is preliminary data.</text>
</comment>
<feature type="compositionally biased region" description="Low complexity" evidence="1">
    <location>
        <begin position="117"/>
        <end position="134"/>
    </location>
</feature>
<proteinExistence type="predicted"/>
<gene>
    <name evidence="2" type="ORF">A4A49_29538</name>
</gene>
<feature type="compositionally biased region" description="Basic residues" evidence="1">
    <location>
        <begin position="16"/>
        <end position="26"/>
    </location>
</feature>
<accession>A0A314KI72</accession>